<dbReference type="AlphaFoldDB" id="D2S2I6"/>
<dbReference type="KEGG" id="htu:Htur_4817"/>
<dbReference type="Proteomes" id="UP000001903">
    <property type="component" value="Plasmid pHTUR03"/>
</dbReference>
<dbReference type="HOGENOM" id="CLU_093378_1_0_2"/>
<sequence>MSELDYPLRSSGSPSSESQSDKSQELDQDDIFHLLQTNRRRESIRYLLAHEDEGAVRMRDIAEHIAAQEHDTTVRQLTSTQRQRVYIPLYQSHLPKLDKKGIIEYEKSRGIVRPGDRLEEIRPYLEVQPLQRESEQPARASASSEDALPRYYHIALGISLGLLGATVGGLLATPGLILVTLITGLFALTSAVSILADVLPASETKRPHLRS</sequence>
<evidence type="ECO:0000313" key="4">
    <source>
        <dbReference type="EMBL" id="ADB63583.1"/>
    </source>
</evidence>
<proteinExistence type="predicted"/>
<dbReference type="Pfam" id="PF24035">
    <property type="entry name" value="DUF7344"/>
    <property type="match status" value="1"/>
</dbReference>
<dbReference type="RefSeq" id="WP_012945826.1">
    <property type="nucleotide sequence ID" value="NC_013746.1"/>
</dbReference>
<reference evidence="4 5" key="1">
    <citation type="journal article" date="2010" name="Stand. Genomic Sci.">
        <title>Complete genome sequence of Haloterrigena turkmenica type strain (4k).</title>
        <authorList>
            <person name="Saunders E."/>
            <person name="Tindall B.J."/>
            <person name="Fahnrich R."/>
            <person name="Lapidus A."/>
            <person name="Copeland A."/>
            <person name="Del Rio T.G."/>
            <person name="Lucas S."/>
            <person name="Chen F."/>
            <person name="Tice H."/>
            <person name="Cheng J.F."/>
            <person name="Han C."/>
            <person name="Detter J.C."/>
            <person name="Bruce D."/>
            <person name="Goodwin L."/>
            <person name="Chain P."/>
            <person name="Pitluck S."/>
            <person name="Pati A."/>
            <person name="Ivanova N."/>
            <person name="Mavromatis K."/>
            <person name="Chen A."/>
            <person name="Palaniappan K."/>
            <person name="Land M."/>
            <person name="Hauser L."/>
            <person name="Chang Y.J."/>
            <person name="Jeffries C.D."/>
            <person name="Brettin T."/>
            <person name="Rohde M."/>
            <person name="Goker M."/>
            <person name="Bristow J."/>
            <person name="Eisen J.A."/>
            <person name="Markowitz V."/>
            <person name="Hugenholtz P."/>
            <person name="Klenk H.P."/>
            <person name="Kyrpides N.C."/>
        </authorList>
    </citation>
    <scope>NUCLEOTIDE SEQUENCE [LARGE SCALE GENOMIC DNA]</scope>
    <source>
        <strain evidence="5">ATCC 51198 / DSM 5511 / JCM 9101 / NCIMB 13204 / VKM B-1734 / 4k</strain>
    </source>
</reference>
<keyword evidence="4" id="KW-0614">Plasmid</keyword>
<dbReference type="OrthoDB" id="331021at2157"/>
<keyword evidence="2" id="KW-0472">Membrane</keyword>
<evidence type="ECO:0000259" key="3">
    <source>
        <dbReference type="Pfam" id="PF24035"/>
    </source>
</evidence>
<geneLocation type="plasmid" evidence="4 5">
    <name>pHTUR03</name>
</geneLocation>
<feature type="region of interest" description="Disordered" evidence="1">
    <location>
        <begin position="1"/>
        <end position="27"/>
    </location>
</feature>
<dbReference type="EMBL" id="CP001863">
    <property type="protein sequence ID" value="ADB63583.1"/>
    <property type="molecule type" value="Genomic_DNA"/>
</dbReference>
<keyword evidence="2" id="KW-0812">Transmembrane</keyword>
<gene>
    <name evidence="4" type="ordered locus">Htur_4817</name>
</gene>
<protein>
    <recommendedName>
        <fullName evidence="3">DUF7344 domain-containing protein</fullName>
    </recommendedName>
</protein>
<feature type="transmembrane region" description="Helical" evidence="2">
    <location>
        <begin position="151"/>
        <end position="171"/>
    </location>
</feature>
<dbReference type="InterPro" id="IPR055768">
    <property type="entry name" value="DUF7344"/>
</dbReference>
<feature type="transmembrane region" description="Helical" evidence="2">
    <location>
        <begin position="177"/>
        <end position="199"/>
    </location>
</feature>
<name>D2S2I6_HALTV</name>
<organism evidence="4 5">
    <name type="scientific">Haloterrigena turkmenica (strain ATCC 51198 / DSM 5511 / JCM 9101 / NCIMB 13204 / VKM B-1734 / 4k)</name>
    <name type="common">Halococcus turkmenicus</name>
    <dbReference type="NCBI Taxonomy" id="543526"/>
    <lineage>
        <taxon>Archaea</taxon>
        <taxon>Methanobacteriati</taxon>
        <taxon>Methanobacteriota</taxon>
        <taxon>Stenosarchaea group</taxon>
        <taxon>Halobacteria</taxon>
        <taxon>Halobacteriales</taxon>
        <taxon>Natrialbaceae</taxon>
        <taxon>Haloterrigena</taxon>
    </lineage>
</organism>
<keyword evidence="2" id="KW-1133">Transmembrane helix</keyword>
<dbReference type="GeneID" id="8745447"/>
<evidence type="ECO:0000256" key="1">
    <source>
        <dbReference type="SAM" id="MobiDB-lite"/>
    </source>
</evidence>
<accession>D2S2I6</accession>
<feature type="domain" description="DUF7344" evidence="3">
    <location>
        <begin position="32"/>
        <end position="113"/>
    </location>
</feature>
<keyword evidence="5" id="KW-1185">Reference proteome</keyword>
<evidence type="ECO:0000313" key="5">
    <source>
        <dbReference type="Proteomes" id="UP000001903"/>
    </source>
</evidence>
<evidence type="ECO:0000256" key="2">
    <source>
        <dbReference type="SAM" id="Phobius"/>
    </source>
</evidence>